<evidence type="ECO:0000259" key="2">
    <source>
        <dbReference type="Pfam" id="PF19732"/>
    </source>
</evidence>
<accession>A0A5S9M053</accession>
<dbReference type="Pfam" id="PF19732">
    <property type="entry name" value="SpoIIE_N"/>
    <property type="match status" value="1"/>
</dbReference>
<evidence type="ECO:0000256" key="1">
    <source>
        <dbReference type="SAM" id="Phobius"/>
    </source>
</evidence>
<reference evidence="3 4" key="1">
    <citation type="submission" date="2019-12" db="EMBL/GenBank/DDBJ databases">
        <title>Full genome sequence of a Bacillus safensis strain isolated from commercially available natto in Indonesia.</title>
        <authorList>
            <person name="Yoshida M."/>
            <person name="Uomi M."/>
            <person name="Waturangi D."/>
            <person name="Ekaputri J.J."/>
            <person name="Setiamarga D.H.E."/>
        </authorList>
    </citation>
    <scope>NUCLEOTIDE SEQUENCE [LARGE SCALE GENOMIC DNA]</scope>
    <source>
        <strain evidence="3 4">IDN1</strain>
    </source>
</reference>
<dbReference type="EMBL" id="AP021906">
    <property type="protein sequence ID" value="BBP86503.1"/>
    <property type="molecule type" value="Genomic_DNA"/>
</dbReference>
<proteinExistence type="predicted"/>
<dbReference type="InterPro" id="IPR045768">
    <property type="entry name" value="SpoIIE_N"/>
</dbReference>
<gene>
    <name evidence="3" type="ORF">BsIDN1_01210</name>
</gene>
<keyword evidence="1" id="KW-1133">Transmembrane helix</keyword>
<protein>
    <recommendedName>
        <fullName evidence="2">Stage II sporulation protein E N-terminal domain-containing protein</fullName>
    </recommendedName>
</protein>
<feature type="transmembrane region" description="Helical" evidence="1">
    <location>
        <begin position="47"/>
        <end position="64"/>
    </location>
</feature>
<dbReference type="Proteomes" id="UP000464658">
    <property type="component" value="Chromosome"/>
</dbReference>
<dbReference type="AlphaFoldDB" id="A0A5S9M053"/>
<sequence>MLACLALLAGAMTISPQNALFVFASLLMFLLMSKVVSFIIKDPVKTLPIVIVLSMLITRGAFVYLEQGAVQSYDYVMAGVEAGLAFILTLIFSSKPADFFYSQEN</sequence>
<evidence type="ECO:0000313" key="4">
    <source>
        <dbReference type="Proteomes" id="UP000464658"/>
    </source>
</evidence>
<feature type="transmembrane region" description="Helical" evidence="1">
    <location>
        <begin position="23"/>
        <end position="40"/>
    </location>
</feature>
<keyword evidence="1" id="KW-0472">Membrane</keyword>
<feature type="domain" description="Stage II sporulation protein E N-terminal" evidence="2">
    <location>
        <begin position="2"/>
        <end position="92"/>
    </location>
</feature>
<name>A0A5S9M053_BACIA</name>
<evidence type="ECO:0000313" key="3">
    <source>
        <dbReference type="EMBL" id="BBP86503.1"/>
    </source>
</evidence>
<keyword evidence="1" id="KW-0812">Transmembrane</keyword>
<organism evidence="3 4">
    <name type="scientific">Bacillus safensis</name>
    <dbReference type="NCBI Taxonomy" id="561879"/>
    <lineage>
        <taxon>Bacteria</taxon>
        <taxon>Bacillati</taxon>
        <taxon>Bacillota</taxon>
        <taxon>Bacilli</taxon>
        <taxon>Bacillales</taxon>
        <taxon>Bacillaceae</taxon>
        <taxon>Bacillus</taxon>
    </lineage>
</organism>
<feature type="transmembrane region" description="Helical" evidence="1">
    <location>
        <begin position="76"/>
        <end position="93"/>
    </location>
</feature>